<evidence type="ECO:0008006" key="3">
    <source>
        <dbReference type="Google" id="ProtNLM"/>
    </source>
</evidence>
<accession>A0A317C5F0</accession>
<evidence type="ECO:0000313" key="1">
    <source>
        <dbReference type="EMBL" id="PWQ93828.1"/>
    </source>
</evidence>
<protein>
    <recommendedName>
        <fullName evidence="3">DUF1840 domain-containing protein</fullName>
    </recommendedName>
</protein>
<keyword evidence="2" id="KW-1185">Reference proteome</keyword>
<proteinExistence type="predicted"/>
<dbReference type="Proteomes" id="UP000245506">
    <property type="component" value="Unassembled WGS sequence"/>
</dbReference>
<evidence type="ECO:0000313" key="2">
    <source>
        <dbReference type="Proteomes" id="UP000245506"/>
    </source>
</evidence>
<dbReference type="AlphaFoldDB" id="A0A317C5F0"/>
<comment type="caution">
    <text evidence="1">The sequence shown here is derived from an EMBL/GenBank/DDBJ whole genome shotgun (WGS) entry which is preliminary data.</text>
</comment>
<dbReference type="OrthoDB" id="5625523at2"/>
<organism evidence="1 2">
    <name type="scientific">Leucothrix arctica</name>
    <dbReference type="NCBI Taxonomy" id="1481894"/>
    <lineage>
        <taxon>Bacteria</taxon>
        <taxon>Pseudomonadati</taxon>
        <taxon>Pseudomonadota</taxon>
        <taxon>Gammaproteobacteria</taxon>
        <taxon>Thiotrichales</taxon>
        <taxon>Thiotrichaceae</taxon>
        <taxon>Leucothrix</taxon>
    </lineage>
</organism>
<dbReference type="Pfam" id="PF08895">
    <property type="entry name" value="DUF1840"/>
    <property type="match status" value="1"/>
</dbReference>
<name>A0A317C5F0_9GAMM</name>
<dbReference type="EMBL" id="QGKL01000042">
    <property type="protein sequence ID" value="PWQ93828.1"/>
    <property type="molecule type" value="Genomic_DNA"/>
</dbReference>
<gene>
    <name evidence="1" type="ORF">DKT75_19695</name>
</gene>
<dbReference type="InterPro" id="IPR014991">
    <property type="entry name" value="DUF1840"/>
</dbReference>
<sequence length="103" mass="11453">MIRFENKSGSGFSMVEEDAKQLLGLMKHSSDVPGTIPSQDISAYLQNLQSAIIAESSEEQAEDITEDEPAVVIGTRAYPLIELFKMSLSKDEDIFWRQNKSGL</sequence>
<reference evidence="1 2" key="1">
    <citation type="submission" date="2018-05" db="EMBL/GenBank/DDBJ databases">
        <title>Leucothrix arctica sp. nov., isolated from Arctic seawater.</title>
        <authorList>
            <person name="Choi A."/>
            <person name="Baek K."/>
        </authorList>
    </citation>
    <scope>NUCLEOTIDE SEQUENCE [LARGE SCALE GENOMIC DNA]</scope>
    <source>
        <strain evidence="1 2">IMCC9719</strain>
    </source>
</reference>
<dbReference type="RefSeq" id="WP_109826176.1">
    <property type="nucleotide sequence ID" value="NZ_QGKL01000042.1"/>
</dbReference>